<evidence type="ECO:0000313" key="4">
    <source>
        <dbReference type="Proteomes" id="UP000746741"/>
    </source>
</evidence>
<reference evidence="2" key="1">
    <citation type="submission" date="2020-01" db="EMBL/GenBank/DDBJ databases">
        <authorList>
            <person name="Rat A."/>
        </authorList>
    </citation>
    <scope>NUCLEOTIDE SEQUENCE</scope>
    <source>
        <strain evidence="2">LMG 31161</strain>
    </source>
</reference>
<reference evidence="2" key="3">
    <citation type="journal article" date="2021" name="Syst. Appl. Microbiol.">
        <title>Roseomonas hellenica sp. nov., isolated from roots of wild-growing Alkanna tinctoria.</title>
        <authorList>
            <person name="Rat A."/>
            <person name="Naranjo H.D."/>
            <person name="Lebbe L."/>
            <person name="Cnockaert M."/>
            <person name="Krigas N."/>
            <person name="Grigoriadou K."/>
            <person name="Maloupa E."/>
            <person name="Willems A."/>
        </authorList>
    </citation>
    <scope>NUCLEOTIDE SEQUENCE</scope>
    <source>
        <strain evidence="2">LMG 31161</strain>
    </source>
</reference>
<evidence type="ECO:0000313" key="2">
    <source>
        <dbReference type="EMBL" id="MBR0659424.1"/>
    </source>
</evidence>
<accession>A0A9X9WGG4</accession>
<keyword evidence="1" id="KW-0732">Signal</keyword>
<dbReference type="EMBL" id="JAAEDK010000017">
    <property type="protein sequence ID" value="MBR0659424.1"/>
    <property type="molecule type" value="Genomic_DNA"/>
</dbReference>
<dbReference type="RefSeq" id="WP_168039913.1">
    <property type="nucleotide sequence ID" value="NZ_JAAEDK010000017.1"/>
</dbReference>
<dbReference type="Proteomes" id="UP001138708">
    <property type="component" value="Unassembled WGS sequence"/>
</dbReference>
<feature type="signal peptide" evidence="1">
    <location>
        <begin position="1"/>
        <end position="22"/>
    </location>
</feature>
<gene>
    <name evidence="3" type="ORF">GWK15_05705</name>
    <name evidence="2" type="ORF">GXW75_09210</name>
</gene>
<evidence type="ECO:0000256" key="1">
    <source>
        <dbReference type="SAM" id="SignalP"/>
    </source>
</evidence>
<keyword evidence="4" id="KW-1185">Reference proteome</keyword>
<organism evidence="2 5">
    <name type="scientific">Neoroseomonas oryzicola</name>
    <dbReference type="NCBI Taxonomy" id="535904"/>
    <lineage>
        <taxon>Bacteria</taxon>
        <taxon>Pseudomonadati</taxon>
        <taxon>Pseudomonadota</taxon>
        <taxon>Alphaproteobacteria</taxon>
        <taxon>Acetobacterales</taxon>
        <taxon>Acetobacteraceae</taxon>
        <taxon>Neoroseomonas</taxon>
    </lineage>
</organism>
<feature type="chain" id="PRO_5040850956" description="Copper resistance protein CopC" evidence="1">
    <location>
        <begin position="23"/>
        <end position="151"/>
    </location>
</feature>
<proteinExistence type="predicted"/>
<evidence type="ECO:0000313" key="3">
    <source>
        <dbReference type="EMBL" id="NKE16429.1"/>
    </source>
</evidence>
<dbReference type="EMBL" id="JAAVUP010000001">
    <property type="protein sequence ID" value="NKE16429.1"/>
    <property type="molecule type" value="Genomic_DNA"/>
</dbReference>
<reference evidence="3 4" key="2">
    <citation type="submission" date="2020-02" db="EMBL/GenBank/DDBJ databases">
        <authorList>
            <person name="Sun Q."/>
            <person name="Inoue M."/>
        </authorList>
    </citation>
    <scope>NUCLEOTIDE SEQUENCE [LARGE SCALE GENOMIC DNA]</scope>
    <source>
        <strain evidence="3 4">KCTC 22478</strain>
    </source>
</reference>
<name>A0A9X9WGG4_9PROT</name>
<comment type="caution">
    <text evidence="2">The sequence shown here is derived from an EMBL/GenBank/DDBJ whole genome shotgun (WGS) entry which is preliminary data.</text>
</comment>
<evidence type="ECO:0008006" key="6">
    <source>
        <dbReference type="Google" id="ProtNLM"/>
    </source>
</evidence>
<evidence type="ECO:0000313" key="5">
    <source>
        <dbReference type="Proteomes" id="UP001138708"/>
    </source>
</evidence>
<protein>
    <recommendedName>
        <fullName evidence="6">Copper resistance protein CopC</fullName>
    </recommendedName>
</protein>
<dbReference type="AlphaFoldDB" id="A0A9X9WGG4"/>
<dbReference type="Proteomes" id="UP000746741">
    <property type="component" value="Unassembled WGS sequence"/>
</dbReference>
<sequence>MRRRAALALPALLLLIPARAQAAAWELVTADEAAASARAGLPPVARSLAAGPGPRIEVVTPSETAPLRPPLTIRLRFAPAPGAMVDPTSFRALYGAFRVDVTDRLRAHARIDAAGLVAEEVALPAGQHRIILSVADDQGRRGERDFRLRID</sequence>